<organism evidence="2 3">
    <name type="scientific">Paraburkholderia unamae</name>
    <dbReference type="NCBI Taxonomy" id="219649"/>
    <lineage>
        <taxon>Bacteria</taxon>
        <taxon>Pseudomonadati</taxon>
        <taxon>Pseudomonadota</taxon>
        <taxon>Betaproteobacteria</taxon>
        <taxon>Burkholderiales</taxon>
        <taxon>Burkholderiaceae</taxon>
        <taxon>Paraburkholderia</taxon>
    </lineage>
</organism>
<dbReference type="Proteomes" id="UP000245712">
    <property type="component" value="Unassembled WGS sequence"/>
</dbReference>
<dbReference type="InterPro" id="IPR029058">
    <property type="entry name" value="AB_hydrolase_fold"/>
</dbReference>
<evidence type="ECO:0000313" key="2">
    <source>
        <dbReference type="EMBL" id="PVX84962.1"/>
    </source>
</evidence>
<reference evidence="2 3" key="1">
    <citation type="submission" date="2018-05" db="EMBL/GenBank/DDBJ databases">
        <title>Genomic Encyclopedia of Type Strains, Phase IV (KMG-V): Genome sequencing to study the core and pangenomes of soil and plant-associated prokaryotes.</title>
        <authorList>
            <person name="Whitman W."/>
        </authorList>
    </citation>
    <scope>NUCLEOTIDE SEQUENCE [LARGE SCALE GENOMIC DNA]</scope>
    <source>
        <strain evidence="2 3">SCZa-39</strain>
    </source>
</reference>
<gene>
    <name evidence="2" type="ORF">C7402_104205</name>
</gene>
<evidence type="ECO:0000259" key="1">
    <source>
        <dbReference type="Pfam" id="PF12697"/>
    </source>
</evidence>
<dbReference type="SUPFAM" id="SSF53474">
    <property type="entry name" value="alpha/beta-Hydrolases"/>
    <property type="match status" value="1"/>
</dbReference>
<proteinExistence type="predicted"/>
<protein>
    <submittedName>
        <fullName evidence="2">Pimeloyl-ACP methyl ester carboxylesterase</fullName>
    </submittedName>
</protein>
<evidence type="ECO:0000313" key="3">
    <source>
        <dbReference type="Proteomes" id="UP000245712"/>
    </source>
</evidence>
<accession>A0ABX5KQV2</accession>
<feature type="domain" description="AB hydrolase-1" evidence="1">
    <location>
        <begin position="40"/>
        <end position="271"/>
    </location>
</feature>
<dbReference type="Gene3D" id="3.40.50.1820">
    <property type="entry name" value="alpha/beta hydrolase"/>
    <property type="match status" value="1"/>
</dbReference>
<name>A0ABX5KQV2_9BURK</name>
<dbReference type="InterPro" id="IPR000073">
    <property type="entry name" value="AB_hydrolase_1"/>
</dbReference>
<dbReference type="Pfam" id="PF12697">
    <property type="entry name" value="Abhydrolase_6"/>
    <property type="match status" value="1"/>
</dbReference>
<dbReference type="EMBL" id="QEOB01000004">
    <property type="protein sequence ID" value="PVX84962.1"/>
    <property type="molecule type" value="Genomic_DNA"/>
</dbReference>
<keyword evidence="3" id="KW-1185">Reference proteome</keyword>
<sequence length="304" mass="33818">MTIASPKDEIRRLACSGEKYTVFWGTIPVVWRKFGSGSPLVLIHGGYGNWLHWVKNIEPLSWKHTVWVPDLPSMGESGTMVENEDPMAALKDMAAALVATFSQLVDPETEIDIAGFSLGGVITALFAQQWTTIRRMALLGTSGHGQGRRQTKDMISWRKLDGRAQQDAFRHNLMSLMLQRSACADDLALEVYEATCRECRFRGGKLTRQSIVHDMLETFRSPILFIWGEGDVTANYPAKVADWLSRGRRGRKWAVLPGGHWIQYENADTVNQMLLCWFSDFASSCASVNVDGAGESGSGEGDEQ</sequence>
<dbReference type="PANTHER" id="PTHR46438">
    <property type="entry name" value="ALPHA/BETA-HYDROLASES SUPERFAMILY PROTEIN"/>
    <property type="match status" value="1"/>
</dbReference>
<comment type="caution">
    <text evidence="2">The sequence shown here is derived from an EMBL/GenBank/DDBJ whole genome shotgun (WGS) entry which is preliminary data.</text>
</comment>